<proteinExistence type="predicted"/>
<accession>A0A2I0CNC7</accession>
<dbReference type="AlphaFoldDB" id="A0A2I0CNC7"/>
<comment type="caution">
    <text evidence="1">The sequence shown here is derived from an EMBL/GenBank/DDBJ whole genome shotgun (WGS) entry which is preliminary data.</text>
</comment>
<gene>
    <name evidence="1" type="ORF">CW360_12645</name>
</gene>
<sequence length="86" mass="9378">MACQSQPQLQARWAAQYTAKRAVKRSAQTDERQVGSPPDHMAITPAVDQPVIFLALFDSLMRGIMPRPNPSSALFCALLAARIGVL</sequence>
<dbReference type="Proteomes" id="UP000242861">
    <property type="component" value="Unassembled WGS sequence"/>
</dbReference>
<organism evidence="1 2">
    <name type="scientific">Pseudomonas fluvialis</name>
    <dbReference type="NCBI Taxonomy" id="1793966"/>
    <lineage>
        <taxon>Bacteria</taxon>
        <taxon>Pseudomonadati</taxon>
        <taxon>Pseudomonadota</taxon>
        <taxon>Gammaproteobacteria</taxon>
        <taxon>Pseudomonadales</taxon>
        <taxon>Pseudomonadaceae</taxon>
        <taxon>Pseudomonas</taxon>
    </lineage>
</organism>
<reference evidence="2" key="1">
    <citation type="submission" date="2017-12" db="EMBL/GenBank/DDBJ databases">
        <authorList>
            <person name="Yu X.-Y."/>
        </authorList>
    </citation>
    <scope>NUCLEOTIDE SEQUENCE [LARGE SCALE GENOMIC DNA]</scope>
    <source>
        <strain evidence="2">ZYSR67-Z</strain>
    </source>
</reference>
<protein>
    <submittedName>
        <fullName evidence="1">Uncharacterized protein</fullName>
    </submittedName>
</protein>
<name>A0A2I0CNC7_9PSED</name>
<evidence type="ECO:0000313" key="2">
    <source>
        <dbReference type="Proteomes" id="UP000242861"/>
    </source>
</evidence>
<evidence type="ECO:0000313" key="1">
    <source>
        <dbReference type="EMBL" id="PKF70648.1"/>
    </source>
</evidence>
<dbReference type="EMBL" id="PIYS01000023">
    <property type="protein sequence ID" value="PKF70648.1"/>
    <property type="molecule type" value="Genomic_DNA"/>
</dbReference>